<sequence>MLQQTSDRSFGSTHTLQGVPVLPNNLRQPVASRSRRLEVRAMRGKAQKKALKEQQRYATQGPPAPAPHPTNVEFVVFMRPWQAEYEGQQPEPGSRAYMSVPKWMPVSVISGGAAANSLVENMDTPWGRKLYGKLLVKQLANGVYKECGKVETQVKDARPEFKNVDRFEWGFKVRDKQKPKEWIKAENVTIFPAQDKLGKSPAEALTSWVNNLLKRN</sequence>
<comment type="caution">
    <text evidence="2">The sequence shown here is derived from an EMBL/GenBank/DDBJ whole genome shotgun (WGS) entry which is preliminary data.</text>
</comment>
<reference evidence="2 3" key="1">
    <citation type="journal article" date="2024" name="Nat. Commun.">
        <title>Phylogenomics reveals the evolutionary origins of lichenization in chlorophyte algae.</title>
        <authorList>
            <person name="Puginier C."/>
            <person name="Libourel C."/>
            <person name="Otte J."/>
            <person name="Skaloud P."/>
            <person name="Haon M."/>
            <person name="Grisel S."/>
            <person name="Petersen M."/>
            <person name="Berrin J.G."/>
            <person name="Delaux P.M."/>
            <person name="Dal Grande F."/>
            <person name="Keller J."/>
        </authorList>
    </citation>
    <scope>NUCLEOTIDE SEQUENCE [LARGE SCALE GENOMIC DNA]</scope>
    <source>
        <strain evidence="2 3">SAG 2145</strain>
    </source>
</reference>
<feature type="region of interest" description="Disordered" evidence="1">
    <location>
        <begin position="1"/>
        <end position="68"/>
    </location>
</feature>
<dbReference type="AlphaFoldDB" id="A0AAW1SB92"/>
<accession>A0AAW1SB92</accession>
<dbReference type="Proteomes" id="UP001438707">
    <property type="component" value="Unassembled WGS sequence"/>
</dbReference>
<proteinExistence type="predicted"/>
<dbReference type="InterPro" id="IPR045388">
    <property type="entry name" value="HHL1-like"/>
</dbReference>
<evidence type="ECO:0000313" key="3">
    <source>
        <dbReference type="Proteomes" id="UP001438707"/>
    </source>
</evidence>
<dbReference type="PANTHER" id="PTHR48191">
    <property type="entry name" value="PROTEIN HHL1 CHLOROPLASTIC"/>
    <property type="match status" value="1"/>
</dbReference>
<feature type="compositionally biased region" description="Polar residues" evidence="1">
    <location>
        <begin position="1"/>
        <end position="16"/>
    </location>
</feature>
<dbReference type="PANTHER" id="PTHR48191:SF2">
    <property type="entry name" value="PROTEIN HHL1, CHLOROPLASTIC"/>
    <property type="match status" value="1"/>
</dbReference>
<keyword evidence="3" id="KW-1185">Reference proteome</keyword>
<name>A0AAW1SB92_9CHLO</name>
<dbReference type="EMBL" id="JALJOS010000002">
    <property type="protein sequence ID" value="KAK9842831.1"/>
    <property type="molecule type" value="Genomic_DNA"/>
</dbReference>
<evidence type="ECO:0000256" key="1">
    <source>
        <dbReference type="SAM" id="MobiDB-lite"/>
    </source>
</evidence>
<organism evidence="2 3">
    <name type="scientific">Apatococcus lobatus</name>
    <dbReference type="NCBI Taxonomy" id="904363"/>
    <lineage>
        <taxon>Eukaryota</taxon>
        <taxon>Viridiplantae</taxon>
        <taxon>Chlorophyta</taxon>
        <taxon>core chlorophytes</taxon>
        <taxon>Trebouxiophyceae</taxon>
        <taxon>Chlorellales</taxon>
        <taxon>Chlorellaceae</taxon>
        <taxon>Apatococcus</taxon>
    </lineage>
</organism>
<gene>
    <name evidence="2" type="ORF">WJX74_003066</name>
</gene>
<evidence type="ECO:0000313" key="2">
    <source>
        <dbReference type="EMBL" id="KAK9842831.1"/>
    </source>
</evidence>
<protein>
    <submittedName>
        <fullName evidence="2">Uncharacterized protein</fullName>
    </submittedName>
</protein>